<dbReference type="InterPro" id="IPR041706">
    <property type="entry name" value="YchF_N"/>
</dbReference>
<dbReference type="Proteomes" id="UP000320146">
    <property type="component" value="Unassembled WGS sequence"/>
</dbReference>
<sequence>MSIKCGIVGLPNVGKSTLFNALTSQKIDAENFPFCTIEPNIARVNIPDERLDKLSNLVNPEKVIPSFMEFVDIAGLVKGAHSGEGLGNKFLSHIRETQCFAHVIRCFEDENVIHVEGQVSPINDLETIETELILADLEVVSKRKESVQKKLRSGDKTTQKEFDILEKIHNSLDNNKPVRDIDFEHNDKAFLKQLQLVTSKPFFFIANIHEDEQKNKHLAELEEYAKQHNLEILKVFAKAEGELIDLEEEERKEYLEMMGLAEPALNSIIRKGYEMLDLFSYFTAGPKEVRAWSIKRNSTAPQAAGKIHTDFERGFIKAEVIGFNDYIECGGEPKAKEQGKLRLEGKEYIVKDGDVIHFKFNV</sequence>
<dbReference type="FunFam" id="3.10.20.30:FF:000001">
    <property type="entry name" value="Ribosome-binding ATPase YchF"/>
    <property type="match status" value="1"/>
</dbReference>
<evidence type="ECO:0000259" key="8">
    <source>
        <dbReference type="PROSITE" id="PS51880"/>
    </source>
</evidence>
<evidence type="ECO:0000256" key="1">
    <source>
        <dbReference type="ARBA" id="ARBA00001946"/>
    </source>
</evidence>
<evidence type="ECO:0000256" key="3">
    <source>
        <dbReference type="ARBA" id="ARBA00022741"/>
    </source>
</evidence>
<dbReference type="AlphaFoldDB" id="A0A520MTS1"/>
<dbReference type="CDD" id="cd04867">
    <property type="entry name" value="TGS_YchF_OLA1"/>
    <property type="match status" value="1"/>
</dbReference>
<dbReference type="GO" id="GO:0043023">
    <property type="term" value="F:ribosomal large subunit binding"/>
    <property type="evidence" value="ECO:0007669"/>
    <property type="project" value="UniProtKB-UniRule"/>
</dbReference>
<dbReference type="GO" id="GO:0046872">
    <property type="term" value="F:metal ion binding"/>
    <property type="evidence" value="ECO:0007669"/>
    <property type="project" value="UniProtKB-KW"/>
</dbReference>
<evidence type="ECO:0000313" key="9">
    <source>
        <dbReference type="EMBL" id="RZO24598.1"/>
    </source>
</evidence>
<dbReference type="PROSITE" id="PS51880">
    <property type="entry name" value="TGS"/>
    <property type="match status" value="1"/>
</dbReference>
<dbReference type="Gene3D" id="1.10.150.300">
    <property type="entry name" value="TGS-like domain"/>
    <property type="match status" value="1"/>
</dbReference>
<dbReference type="InterPro" id="IPR004095">
    <property type="entry name" value="TGS"/>
</dbReference>
<dbReference type="InterPro" id="IPR013029">
    <property type="entry name" value="YchF_C"/>
</dbReference>
<feature type="binding site" evidence="6">
    <location>
        <begin position="12"/>
        <end position="17"/>
    </location>
    <ligand>
        <name>ATP</name>
        <dbReference type="ChEBI" id="CHEBI:30616"/>
    </ligand>
</feature>
<dbReference type="NCBIfam" id="TIGR00092">
    <property type="entry name" value="redox-regulated ATPase YchF"/>
    <property type="match status" value="1"/>
</dbReference>
<keyword evidence="3 6" id="KW-0547">Nucleotide-binding</keyword>
<accession>A0A520MTS1</accession>
<dbReference type="InterPro" id="IPR012675">
    <property type="entry name" value="Beta-grasp_dom_sf"/>
</dbReference>
<dbReference type="PANTHER" id="PTHR23305:SF18">
    <property type="entry name" value="OBG-TYPE G DOMAIN-CONTAINING PROTEIN"/>
    <property type="match status" value="1"/>
</dbReference>
<comment type="cofactor">
    <cofactor evidence="1">
        <name>Mg(2+)</name>
        <dbReference type="ChEBI" id="CHEBI:18420"/>
    </cofactor>
</comment>
<evidence type="ECO:0000256" key="5">
    <source>
        <dbReference type="ARBA" id="ARBA00022842"/>
    </source>
</evidence>
<comment type="caution">
    <text evidence="9">The sequence shown here is derived from an EMBL/GenBank/DDBJ whole genome shotgun (WGS) entry which is preliminary data.</text>
</comment>
<dbReference type="EMBL" id="SHBL01000005">
    <property type="protein sequence ID" value="RZO24598.1"/>
    <property type="molecule type" value="Genomic_DNA"/>
</dbReference>
<dbReference type="GO" id="GO:0016887">
    <property type="term" value="F:ATP hydrolysis activity"/>
    <property type="evidence" value="ECO:0007669"/>
    <property type="project" value="UniProtKB-UniRule"/>
</dbReference>
<comment type="function">
    <text evidence="6">ATPase that binds to both the 70S ribosome and the 50S ribosomal subunit in a nucleotide-independent manner.</text>
</comment>
<protein>
    <recommendedName>
        <fullName evidence="6">Ribosome-binding ATPase YchF</fullName>
    </recommendedName>
</protein>
<evidence type="ECO:0000256" key="6">
    <source>
        <dbReference type="HAMAP-Rule" id="MF_00944"/>
    </source>
</evidence>
<feature type="domain" description="TGS" evidence="8">
    <location>
        <begin position="277"/>
        <end position="360"/>
    </location>
</feature>
<dbReference type="Gene3D" id="3.40.50.300">
    <property type="entry name" value="P-loop containing nucleotide triphosphate hydrolases"/>
    <property type="match status" value="1"/>
</dbReference>
<dbReference type="GO" id="GO:0005525">
    <property type="term" value="F:GTP binding"/>
    <property type="evidence" value="ECO:0007669"/>
    <property type="project" value="InterPro"/>
</dbReference>
<dbReference type="GO" id="GO:0005524">
    <property type="term" value="F:ATP binding"/>
    <property type="evidence" value="ECO:0007669"/>
    <property type="project" value="UniProtKB-UniRule"/>
</dbReference>
<keyword evidence="4 6" id="KW-0067">ATP-binding</keyword>
<feature type="domain" description="OBG-type G" evidence="7">
    <location>
        <begin position="3"/>
        <end position="255"/>
    </location>
</feature>
<dbReference type="PROSITE" id="PS51710">
    <property type="entry name" value="G_OBG"/>
    <property type="match status" value="1"/>
</dbReference>
<dbReference type="Pfam" id="PF01926">
    <property type="entry name" value="MMR_HSR1"/>
    <property type="match status" value="1"/>
</dbReference>
<evidence type="ECO:0000259" key="7">
    <source>
        <dbReference type="PROSITE" id="PS51710"/>
    </source>
</evidence>
<dbReference type="InterPro" id="IPR004396">
    <property type="entry name" value="ATPase_YchF/OLA1"/>
</dbReference>
<dbReference type="CDD" id="cd01900">
    <property type="entry name" value="YchF"/>
    <property type="match status" value="1"/>
</dbReference>
<evidence type="ECO:0000313" key="10">
    <source>
        <dbReference type="Proteomes" id="UP000320146"/>
    </source>
</evidence>
<dbReference type="InterPro" id="IPR023192">
    <property type="entry name" value="TGS-like_dom_sf"/>
</dbReference>
<dbReference type="PRINTS" id="PR00326">
    <property type="entry name" value="GTP1OBG"/>
</dbReference>
<dbReference type="Pfam" id="PF06071">
    <property type="entry name" value="YchF-GTPase_C"/>
    <property type="match status" value="1"/>
</dbReference>
<dbReference type="InterPro" id="IPR012676">
    <property type="entry name" value="TGS-like"/>
</dbReference>
<gene>
    <name evidence="6 9" type="primary">ychF</name>
    <name evidence="9" type="ORF">EVA99_01240</name>
</gene>
<dbReference type="PIRSF" id="PIRSF006641">
    <property type="entry name" value="CHP00092"/>
    <property type="match status" value="1"/>
</dbReference>
<organism evidence="9 10">
    <name type="scientific">SAR86 cluster bacterium</name>
    <dbReference type="NCBI Taxonomy" id="2030880"/>
    <lineage>
        <taxon>Bacteria</taxon>
        <taxon>Pseudomonadati</taxon>
        <taxon>Pseudomonadota</taxon>
        <taxon>Gammaproteobacteria</taxon>
        <taxon>SAR86 cluster</taxon>
    </lineage>
</organism>
<reference evidence="9 10" key="1">
    <citation type="submission" date="2019-02" db="EMBL/GenBank/DDBJ databases">
        <title>Prokaryotic population dynamics and viral predation in marine succession experiment using metagenomics: the confinement effect.</title>
        <authorList>
            <person name="Haro-Moreno J.M."/>
            <person name="Rodriguez-Valera F."/>
            <person name="Lopez-Perez M."/>
        </authorList>
    </citation>
    <scope>NUCLEOTIDE SEQUENCE [LARGE SCALE GENOMIC DNA]</scope>
    <source>
        <strain evidence="9">MED-G166</strain>
    </source>
</reference>
<dbReference type="SUPFAM" id="SSF52540">
    <property type="entry name" value="P-loop containing nucleoside triphosphate hydrolases"/>
    <property type="match status" value="1"/>
</dbReference>
<dbReference type="HAMAP" id="MF_00944">
    <property type="entry name" value="YchF_OLA1_ATPase"/>
    <property type="match status" value="1"/>
</dbReference>
<proteinExistence type="inferred from homology"/>
<dbReference type="PANTHER" id="PTHR23305">
    <property type="entry name" value="OBG GTPASE FAMILY"/>
    <property type="match status" value="1"/>
</dbReference>
<evidence type="ECO:0000256" key="2">
    <source>
        <dbReference type="ARBA" id="ARBA00022723"/>
    </source>
</evidence>
<dbReference type="Gene3D" id="3.10.20.30">
    <property type="match status" value="1"/>
</dbReference>
<keyword evidence="5" id="KW-0460">Magnesium</keyword>
<dbReference type="InterPro" id="IPR006073">
    <property type="entry name" value="GTP-bd"/>
</dbReference>
<name>A0A520MTS1_9GAMM</name>
<keyword evidence="2" id="KW-0479">Metal-binding</keyword>
<dbReference type="InterPro" id="IPR031167">
    <property type="entry name" value="G_OBG"/>
</dbReference>
<comment type="similarity">
    <text evidence="6">Belongs to the TRAFAC class OBG-HflX-like GTPase superfamily. OBG GTPase family. YchF/OLA1 subfamily.</text>
</comment>
<evidence type="ECO:0000256" key="4">
    <source>
        <dbReference type="ARBA" id="ARBA00022840"/>
    </source>
</evidence>
<dbReference type="FunFam" id="1.10.150.300:FF:000001">
    <property type="entry name" value="Ribosome-binding ATPase YchF"/>
    <property type="match status" value="1"/>
</dbReference>
<dbReference type="SUPFAM" id="SSF81271">
    <property type="entry name" value="TGS-like"/>
    <property type="match status" value="1"/>
</dbReference>
<dbReference type="GO" id="GO:0005737">
    <property type="term" value="C:cytoplasm"/>
    <property type="evidence" value="ECO:0007669"/>
    <property type="project" value="TreeGrafter"/>
</dbReference>
<dbReference type="InterPro" id="IPR027417">
    <property type="entry name" value="P-loop_NTPase"/>
</dbReference>